<keyword evidence="4" id="KW-1185">Reference proteome</keyword>
<organism evidence="3 4">
    <name type="scientific">Dictyocaulus viviparus</name>
    <name type="common">Bovine lungworm</name>
    <dbReference type="NCBI Taxonomy" id="29172"/>
    <lineage>
        <taxon>Eukaryota</taxon>
        <taxon>Metazoa</taxon>
        <taxon>Ecdysozoa</taxon>
        <taxon>Nematoda</taxon>
        <taxon>Chromadorea</taxon>
        <taxon>Rhabditida</taxon>
        <taxon>Rhabditina</taxon>
        <taxon>Rhabditomorpha</taxon>
        <taxon>Strongyloidea</taxon>
        <taxon>Metastrongylidae</taxon>
        <taxon>Dictyocaulus</taxon>
    </lineage>
</organism>
<dbReference type="STRING" id="29172.A0A0D8Y0W2"/>
<reference evidence="3 4" key="1">
    <citation type="submission" date="2013-11" db="EMBL/GenBank/DDBJ databases">
        <title>Draft genome of the bovine lungworm Dictyocaulus viviparus.</title>
        <authorList>
            <person name="Mitreva M."/>
        </authorList>
    </citation>
    <scope>NUCLEOTIDE SEQUENCE [LARGE SCALE GENOMIC DNA]</scope>
    <source>
        <strain evidence="3 4">HannoverDv2000</strain>
    </source>
</reference>
<accession>A0A0D8Y0W2</accession>
<name>A0A0D8Y0W2_DICVI</name>
<dbReference type="EMBL" id="KN716224">
    <property type="protein sequence ID" value="KJH49777.1"/>
    <property type="molecule type" value="Genomic_DNA"/>
</dbReference>
<evidence type="ECO:0000313" key="3">
    <source>
        <dbReference type="EMBL" id="KJH49777.1"/>
    </source>
</evidence>
<evidence type="ECO:0000256" key="2">
    <source>
        <dbReference type="SAM" id="Phobius"/>
    </source>
</evidence>
<protein>
    <submittedName>
        <fullName evidence="3">Uncharacterized protein</fullName>
    </submittedName>
</protein>
<proteinExistence type="predicted"/>
<gene>
    <name evidence="3" type="ORF">DICVIV_04117</name>
</gene>
<dbReference type="AlphaFoldDB" id="A0A0D8Y0W2"/>
<keyword evidence="2" id="KW-1133">Transmembrane helix</keyword>
<dbReference type="Proteomes" id="UP000053766">
    <property type="component" value="Unassembled WGS sequence"/>
</dbReference>
<keyword evidence="2" id="KW-0472">Membrane</keyword>
<evidence type="ECO:0000256" key="1">
    <source>
        <dbReference type="SAM" id="Coils"/>
    </source>
</evidence>
<keyword evidence="1" id="KW-0175">Coiled coil</keyword>
<evidence type="ECO:0000313" key="4">
    <source>
        <dbReference type="Proteomes" id="UP000053766"/>
    </source>
</evidence>
<dbReference type="OrthoDB" id="5849190at2759"/>
<keyword evidence="2" id="KW-0812">Transmembrane</keyword>
<feature type="coiled-coil region" evidence="1">
    <location>
        <begin position="77"/>
        <end position="104"/>
    </location>
</feature>
<sequence>MSVGFLQQSDDSDDGESEEISSRRRFFQKTKRRFFLNSRFFEWFLLCLLSCSVVYIALNIYNLSRRYSELSRSVSAITILANRIDVLESNLEKLYMEFDLWKENGSVSKNSSRKRSTTDYVYDIIEKLTIDMRQMKKSIDHAFSVADDVTRRLTTIETRCLAVCHQTNNRDRDKQRRSQATTAFLGADADDEIVFQRN</sequence>
<feature type="transmembrane region" description="Helical" evidence="2">
    <location>
        <begin position="43"/>
        <end position="63"/>
    </location>
</feature>
<reference evidence="4" key="2">
    <citation type="journal article" date="2016" name="Sci. Rep.">
        <title>Dictyocaulus viviparus genome, variome and transcriptome elucidate lungworm biology and support future intervention.</title>
        <authorList>
            <person name="McNulty S.N."/>
            <person name="Strube C."/>
            <person name="Rosa B.A."/>
            <person name="Martin J.C."/>
            <person name="Tyagi R."/>
            <person name="Choi Y.J."/>
            <person name="Wang Q."/>
            <person name="Hallsworth Pepin K."/>
            <person name="Zhang X."/>
            <person name="Ozersky P."/>
            <person name="Wilson R.K."/>
            <person name="Sternberg P.W."/>
            <person name="Gasser R.B."/>
            <person name="Mitreva M."/>
        </authorList>
    </citation>
    <scope>NUCLEOTIDE SEQUENCE [LARGE SCALE GENOMIC DNA]</scope>
    <source>
        <strain evidence="4">HannoverDv2000</strain>
    </source>
</reference>